<evidence type="ECO:0000256" key="12">
    <source>
        <dbReference type="SAM" id="MobiDB-lite"/>
    </source>
</evidence>
<dbReference type="InterPro" id="IPR034768">
    <property type="entry name" value="4FE4S_WBL"/>
</dbReference>
<keyword evidence="7 11" id="KW-0805">Transcription regulation</keyword>
<dbReference type="PROSITE" id="PS51032">
    <property type="entry name" value="AP2_ERF"/>
    <property type="match status" value="1"/>
</dbReference>
<feature type="domain" description="AP2/ERF" evidence="13">
    <location>
        <begin position="72"/>
        <end position="127"/>
    </location>
</feature>
<dbReference type="PROSITE" id="PS00354">
    <property type="entry name" value="HMGI_Y"/>
    <property type="match status" value="1"/>
</dbReference>
<proteinExistence type="inferred from homology"/>
<comment type="PTM">
    <text evidence="11">The Fe-S cluster can be nitrosylated by nitric oxide (NO).</text>
</comment>
<evidence type="ECO:0000256" key="8">
    <source>
        <dbReference type="ARBA" id="ARBA00023125"/>
    </source>
</evidence>
<evidence type="ECO:0000256" key="7">
    <source>
        <dbReference type="ARBA" id="ARBA00023015"/>
    </source>
</evidence>
<evidence type="ECO:0000259" key="13">
    <source>
        <dbReference type="PROSITE" id="PS51032"/>
    </source>
</evidence>
<dbReference type="InterPro" id="IPR000637">
    <property type="entry name" value="HMGI/Y_DNA-bd_CS"/>
</dbReference>
<keyword evidence="16" id="KW-1185">Reference proteome</keyword>
<evidence type="ECO:0000256" key="2">
    <source>
        <dbReference type="ARBA" id="ARBA00006597"/>
    </source>
</evidence>
<keyword evidence="4 11" id="KW-0479">Metal-binding</keyword>
<keyword evidence="3 11" id="KW-0004">4Fe-4S</keyword>
<comment type="caution">
    <text evidence="15">The sequence shown here is derived from an EMBL/GenBank/DDBJ whole genome shotgun (WGS) entry which is preliminary data.</text>
</comment>
<feature type="compositionally biased region" description="Basic and acidic residues" evidence="12">
    <location>
        <begin position="107"/>
        <end position="121"/>
    </location>
</feature>
<evidence type="ECO:0000259" key="14">
    <source>
        <dbReference type="PROSITE" id="PS51674"/>
    </source>
</evidence>
<organism evidence="15 16">
    <name type="scientific">Actinophytocola gossypii</name>
    <dbReference type="NCBI Taxonomy" id="2812003"/>
    <lineage>
        <taxon>Bacteria</taxon>
        <taxon>Bacillati</taxon>
        <taxon>Actinomycetota</taxon>
        <taxon>Actinomycetes</taxon>
        <taxon>Pseudonocardiales</taxon>
        <taxon>Pseudonocardiaceae</taxon>
    </lineage>
</organism>
<comment type="cofactor">
    <cofactor evidence="11">
        <name>[4Fe-4S] cluster</name>
        <dbReference type="ChEBI" id="CHEBI:49883"/>
    </cofactor>
    <text evidence="11">Binds 1 [4Fe-4S] cluster per subunit. Following nitrosylation of the [4Fe-4S] cluster binds 1 [4Fe-8(NO)] cluster per subunit.</text>
</comment>
<sequence length="127" mass="13526">MSTATVPLQGGAPPELLGQGPGVSDLLDVAPSAGLDLPCRSSDNPDLWFADTPADLEQAKRLCLDCPVRNECLAGALARQEPWGVWGGEIFERGVVIARKRPRGRPRKEDVAREAAERAARAQEAAA</sequence>
<keyword evidence="8 11" id="KW-0238">DNA-binding</keyword>
<keyword evidence="5 11" id="KW-0408">Iron</keyword>
<dbReference type="InterPro" id="IPR003482">
    <property type="entry name" value="Whib"/>
</dbReference>
<name>A0ABT2JLM4_9PSEU</name>
<dbReference type="InterPro" id="IPR001471">
    <property type="entry name" value="AP2/ERF_dom"/>
</dbReference>
<feature type="binding site" evidence="11">
    <location>
        <position position="66"/>
    </location>
    <ligand>
        <name>[4Fe-4S] cluster</name>
        <dbReference type="ChEBI" id="CHEBI:49883"/>
    </ligand>
</feature>
<dbReference type="HAMAP" id="MF_01479">
    <property type="entry name" value="WhiB"/>
    <property type="match status" value="1"/>
</dbReference>
<evidence type="ECO:0000256" key="10">
    <source>
        <dbReference type="ARBA" id="ARBA00023163"/>
    </source>
</evidence>
<evidence type="ECO:0000256" key="6">
    <source>
        <dbReference type="ARBA" id="ARBA00023014"/>
    </source>
</evidence>
<comment type="similarity">
    <text evidence="2 11">Belongs to the WhiB family.</text>
</comment>
<comment type="subcellular location">
    <subcellularLocation>
        <location evidence="1 11">Cytoplasm</location>
    </subcellularLocation>
</comment>
<keyword evidence="9 11" id="KW-1015">Disulfide bond</keyword>
<dbReference type="RefSeq" id="WP_260196141.1">
    <property type="nucleotide sequence ID" value="NZ_JAFFZE010000034.1"/>
</dbReference>
<evidence type="ECO:0000256" key="5">
    <source>
        <dbReference type="ARBA" id="ARBA00023004"/>
    </source>
</evidence>
<dbReference type="PROSITE" id="PS51674">
    <property type="entry name" value="4FE4S_WBL"/>
    <property type="match status" value="1"/>
</dbReference>
<dbReference type="PANTHER" id="PTHR38839">
    <property type="entry name" value="TRANSCRIPTIONAL REGULATOR WHID-RELATED"/>
    <property type="match status" value="1"/>
</dbReference>
<evidence type="ECO:0000256" key="9">
    <source>
        <dbReference type="ARBA" id="ARBA00023157"/>
    </source>
</evidence>
<gene>
    <name evidence="11" type="primary">whiB</name>
    <name evidence="15" type="ORF">JT362_34270</name>
</gene>
<comment type="PTM">
    <text evidence="11">Upon Fe-S cluster removal intramolecular disulfide bonds are formed.</text>
</comment>
<keyword evidence="11" id="KW-0963">Cytoplasm</keyword>
<feature type="domain" description="4Fe-4S Wbl-type" evidence="14">
    <location>
        <begin position="38"/>
        <end position="96"/>
    </location>
</feature>
<feature type="region of interest" description="Disordered" evidence="12">
    <location>
        <begin position="102"/>
        <end position="127"/>
    </location>
</feature>
<evidence type="ECO:0000256" key="1">
    <source>
        <dbReference type="ARBA" id="ARBA00004496"/>
    </source>
</evidence>
<dbReference type="EMBL" id="JAFFZE010000034">
    <property type="protein sequence ID" value="MCT2588189.1"/>
    <property type="molecule type" value="Genomic_DNA"/>
</dbReference>
<comment type="function">
    <text evidence="11">Acts as a transcriptional regulator. Probably redox-responsive. The apo- but not holo-form probably binds DNA.</text>
</comment>
<evidence type="ECO:0000313" key="16">
    <source>
        <dbReference type="Proteomes" id="UP001156441"/>
    </source>
</evidence>
<feature type="binding site" evidence="11">
    <location>
        <position position="39"/>
    </location>
    <ligand>
        <name>[4Fe-4S] cluster</name>
        <dbReference type="ChEBI" id="CHEBI:49883"/>
    </ligand>
</feature>
<feature type="binding site" evidence="11">
    <location>
        <position position="63"/>
    </location>
    <ligand>
        <name>[4Fe-4S] cluster</name>
        <dbReference type="ChEBI" id="CHEBI:49883"/>
    </ligand>
</feature>
<evidence type="ECO:0000256" key="3">
    <source>
        <dbReference type="ARBA" id="ARBA00022485"/>
    </source>
</evidence>
<keyword evidence="10 11" id="KW-0804">Transcription</keyword>
<dbReference type="Pfam" id="PF02467">
    <property type="entry name" value="Whib"/>
    <property type="match status" value="1"/>
</dbReference>
<reference evidence="15 16" key="1">
    <citation type="submission" date="2021-02" db="EMBL/GenBank/DDBJ databases">
        <title>Actinophytocola xerophila sp. nov., isolated from soil of cotton cropping field.</title>
        <authorList>
            <person name="Huang R."/>
            <person name="Chen X."/>
            <person name="Ge X."/>
            <person name="Liu W."/>
        </authorList>
    </citation>
    <scope>NUCLEOTIDE SEQUENCE [LARGE SCALE GENOMIC DNA]</scope>
    <source>
        <strain evidence="15 16">S1-96</strain>
    </source>
</reference>
<feature type="region of interest" description="Disordered" evidence="12">
    <location>
        <begin position="1"/>
        <end position="23"/>
    </location>
</feature>
<protein>
    <recommendedName>
        <fullName evidence="11">Transcriptional regulator WhiB</fullName>
    </recommendedName>
</protein>
<accession>A0ABT2JLM4</accession>
<keyword evidence="6 11" id="KW-0411">Iron-sulfur</keyword>
<evidence type="ECO:0000313" key="15">
    <source>
        <dbReference type="EMBL" id="MCT2588189.1"/>
    </source>
</evidence>
<evidence type="ECO:0000256" key="11">
    <source>
        <dbReference type="HAMAP-Rule" id="MF_01479"/>
    </source>
</evidence>
<evidence type="ECO:0000256" key="4">
    <source>
        <dbReference type="ARBA" id="ARBA00022723"/>
    </source>
</evidence>
<dbReference type="PANTHER" id="PTHR38839:SF2">
    <property type="entry name" value="TRANSCRIPTIONAL REGULATOR WHIB7-RELATED"/>
    <property type="match status" value="1"/>
</dbReference>
<dbReference type="Proteomes" id="UP001156441">
    <property type="component" value="Unassembled WGS sequence"/>
</dbReference>
<feature type="binding site" evidence="11">
    <location>
        <position position="72"/>
    </location>
    <ligand>
        <name>[4Fe-4S] cluster</name>
        <dbReference type="ChEBI" id="CHEBI:49883"/>
    </ligand>
</feature>